<gene>
    <name evidence="1" type="ORF">DEBURN_LOCUS1925</name>
</gene>
<dbReference type="OrthoDB" id="2305998at2759"/>
<evidence type="ECO:0000313" key="2">
    <source>
        <dbReference type="Proteomes" id="UP000789706"/>
    </source>
</evidence>
<evidence type="ECO:0000313" key="1">
    <source>
        <dbReference type="EMBL" id="CAG8447941.1"/>
    </source>
</evidence>
<organism evidence="1 2">
    <name type="scientific">Diversispora eburnea</name>
    <dbReference type="NCBI Taxonomy" id="1213867"/>
    <lineage>
        <taxon>Eukaryota</taxon>
        <taxon>Fungi</taxon>
        <taxon>Fungi incertae sedis</taxon>
        <taxon>Mucoromycota</taxon>
        <taxon>Glomeromycotina</taxon>
        <taxon>Glomeromycetes</taxon>
        <taxon>Diversisporales</taxon>
        <taxon>Diversisporaceae</taxon>
        <taxon>Diversispora</taxon>
    </lineage>
</organism>
<accession>A0A9N8VF95</accession>
<protein>
    <submittedName>
        <fullName evidence="1">9945_t:CDS:1</fullName>
    </submittedName>
</protein>
<dbReference type="AlphaFoldDB" id="A0A9N8VF95"/>
<comment type="caution">
    <text evidence="1">The sequence shown here is derived from an EMBL/GenBank/DDBJ whole genome shotgun (WGS) entry which is preliminary data.</text>
</comment>
<reference evidence="1" key="1">
    <citation type="submission" date="2021-06" db="EMBL/GenBank/DDBJ databases">
        <authorList>
            <person name="Kallberg Y."/>
            <person name="Tangrot J."/>
            <person name="Rosling A."/>
        </authorList>
    </citation>
    <scope>NUCLEOTIDE SEQUENCE</scope>
    <source>
        <strain evidence="1">AZ414A</strain>
    </source>
</reference>
<keyword evidence="2" id="KW-1185">Reference proteome</keyword>
<dbReference type="EMBL" id="CAJVPK010000096">
    <property type="protein sequence ID" value="CAG8447941.1"/>
    <property type="molecule type" value="Genomic_DNA"/>
</dbReference>
<proteinExistence type="predicted"/>
<dbReference type="Proteomes" id="UP000789706">
    <property type="component" value="Unassembled WGS sequence"/>
</dbReference>
<sequence length="178" mass="20733">MATKNLPNEVVSNILRNVIKVSGFKTLFKVRHLCKQWNALVPVVIQDELSKVDGKGWSLLAAYSDNKLKWNYLNPFQLTYNDKTKIILGEFQDLPSIPIKPYVCFALVFDHQKTSKKLKYKDFWGLPWPQTSNKQSEIWYEKEGNGVCFRRESDDLNVQVVGLKIDAIKFLEYLQQFV</sequence>
<name>A0A9N8VF95_9GLOM</name>